<comment type="caution">
    <text evidence="2">The sequence shown here is derived from an EMBL/GenBank/DDBJ whole genome shotgun (WGS) entry which is preliminary data.</text>
</comment>
<dbReference type="Proteomes" id="UP000558488">
    <property type="component" value="Unassembled WGS sequence"/>
</dbReference>
<reference evidence="2 3" key="1">
    <citation type="journal article" date="2020" name="Nature">
        <title>Six reference-quality genomes reveal evolution of bat adaptations.</title>
        <authorList>
            <person name="Jebb D."/>
            <person name="Huang Z."/>
            <person name="Pippel M."/>
            <person name="Hughes G.M."/>
            <person name="Lavrichenko K."/>
            <person name="Devanna P."/>
            <person name="Winkler S."/>
            <person name="Jermiin L.S."/>
            <person name="Skirmuntt E.C."/>
            <person name="Katzourakis A."/>
            <person name="Burkitt-Gray L."/>
            <person name="Ray D.A."/>
            <person name="Sullivan K.A.M."/>
            <person name="Roscito J.G."/>
            <person name="Kirilenko B.M."/>
            <person name="Davalos L.M."/>
            <person name="Corthals A.P."/>
            <person name="Power M.L."/>
            <person name="Jones G."/>
            <person name="Ransome R.D."/>
            <person name="Dechmann D.K.N."/>
            <person name="Locatelli A.G."/>
            <person name="Puechmaille S.J."/>
            <person name="Fedrigo O."/>
            <person name="Jarvis E.D."/>
            <person name="Hiller M."/>
            <person name="Vernes S.C."/>
            <person name="Myers E.W."/>
            <person name="Teeling E.C."/>
        </authorList>
    </citation>
    <scope>NUCLEOTIDE SEQUENCE [LARGE SCALE GENOMIC DNA]</scope>
    <source>
        <strain evidence="2">MPipKuh1</strain>
        <tissue evidence="2">Flight muscle</tissue>
    </source>
</reference>
<accession>A0A7J7S3Q3</accession>
<feature type="region of interest" description="Disordered" evidence="1">
    <location>
        <begin position="161"/>
        <end position="214"/>
    </location>
</feature>
<name>A0A7J7S3Q3_PIPKU</name>
<gene>
    <name evidence="2" type="ORF">mPipKuh1_010186</name>
</gene>
<keyword evidence="3" id="KW-1185">Reference proteome</keyword>
<evidence type="ECO:0000256" key="1">
    <source>
        <dbReference type="SAM" id="MobiDB-lite"/>
    </source>
</evidence>
<protein>
    <submittedName>
        <fullName evidence="2">Uncharacterized protein</fullName>
    </submittedName>
</protein>
<evidence type="ECO:0000313" key="2">
    <source>
        <dbReference type="EMBL" id="KAF6283096.1"/>
    </source>
</evidence>
<sequence>MYIRVCTCMHTVLVGALPSVGPHWKSNSSPRPHPAVPKNGSCGTGWPRSAPTLCVNSLHSESSPLWGSKISASRIPVLPSPKVLCAALGVACGSASTSVLCSGPRRHGTPCVCLLGCLSFGATHAPGGGASVWGPQAGSSVEPGVWGSSVSPPASSVLIVDKSKTRQSPRSQRVGMGPVLRGGPVASRKMAPLGKPGVTAHHPLVSSPTLVTRP</sequence>
<proteinExistence type="predicted"/>
<dbReference type="AlphaFoldDB" id="A0A7J7S3Q3"/>
<evidence type="ECO:0000313" key="3">
    <source>
        <dbReference type="Proteomes" id="UP000558488"/>
    </source>
</evidence>
<dbReference type="EMBL" id="JACAGB010000053">
    <property type="protein sequence ID" value="KAF6283096.1"/>
    <property type="molecule type" value="Genomic_DNA"/>
</dbReference>
<organism evidence="2 3">
    <name type="scientific">Pipistrellus kuhlii</name>
    <name type="common">Kuhl's pipistrelle</name>
    <dbReference type="NCBI Taxonomy" id="59472"/>
    <lineage>
        <taxon>Eukaryota</taxon>
        <taxon>Metazoa</taxon>
        <taxon>Chordata</taxon>
        <taxon>Craniata</taxon>
        <taxon>Vertebrata</taxon>
        <taxon>Euteleostomi</taxon>
        <taxon>Mammalia</taxon>
        <taxon>Eutheria</taxon>
        <taxon>Laurasiatheria</taxon>
        <taxon>Chiroptera</taxon>
        <taxon>Yangochiroptera</taxon>
        <taxon>Vespertilionidae</taxon>
        <taxon>Pipistrellus</taxon>
    </lineage>
</organism>